<reference evidence="7" key="2">
    <citation type="submission" date="2020-10" db="UniProtKB">
        <authorList>
            <consortium name="WormBaseParasite"/>
        </authorList>
    </citation>
    <scope>IDENTIFICATION</scope>
</reference>
<feature type="compositionally biased region" description="Basic residues" evidence="3">
    <location>
        <begin position="1"/>
        <end position="11"/>
    </location>
</feature>
<protein>
    <submittedName>
        <fullName evidence="7">HECT domain-containing protein</fullName>
    </submittedName>
</protein>
<comment type="similarity">
    <text evidence="1">Belongs to the EPG5 family.</text>
</comment>
<dbReference type="WBParaSite" id="Pan_g19995.t1">
    <property type="protein sequence ID" value="Pan_g19995.t1"/>
    <property type="gene ID" value="Pan_g19995"/>
</dbReference>
<evidence type="ECO:0000259" key="5">
    <source>
        <dbReference type="Pfam" id="PF26573"/>
    </source>
</evidence>
<dbReference type="Proteomes" id="UP000492821">
    <property type="component" value="Unassembled WGS sequence"/>
</dbReference>
<keyword evidence="6" id="KW-1185">Reference proteome</keyword>
<evidence type="ECO:0000313" key="7">
    <source>
        <dbReference type="WBParaSite" id="Pan_g19995.t1"/>
    </source>
</evidence>
<evidence type="ECO:0000256" key="2">
    <source>
        <dbReference type="ARBA" id="ARBA00023006"/>
    </source>
</evidence>
<dbReference type="InterPro" id="IPR051436">
    <property type="entry name" value="Autophagy-related_EPG5"/>
</dbReference>
<feature type="domain" description="Epg5-like TPR" evidence="5">
    <location>
        <begin position="1104"/>
        <end position="1271"/>
    </location>
</feature>
<sequence>MEAQRKPKVKPRSAVNHVPADLGPAPVPPTRRMIQPFTDQEVRQAISTAPPVPIDEEATTAAAEEPPVATEAVQDEEPVYAEVAEPDPIPSPMAAGGTSVIESEANAAEAPVLPKEDLPPPLPPRSVYPSLQVESAEQAPALPPKMAIPQIIEPEPLPKVVYPDIGFATASSNAYRSEGELMSEGQLLEHYHNEQLEFVDDFIDVFVTQELNPRYGLFDLLERYKEVTEKQQHATDTKAETVEKLKGVNNEVWVIEDKVVTETGRCGDDRAASGQATYKVAKFYAAKIVELKEKLDELSQRELDEGLCLEIRARSLALQIQWTIVLINNNFLAEMKAGLGSYPSLLSTSHPSPVRQQLRGALSDLFYFLRFPNLPKRFLIGVHSWITECSAVLFKSCTTDDQMFLLCQLLRVPSPVTPWGPPLIQTFISIPTLDSARAMNSFVALLAAAVQPVRARDQFLARVAKFYEGEDNTWNVISDDGDTDDATLTQITDADLFELFSQFDIKALFAVAIRHFTMISKMNRRQIMLSLIAFTLTVVKILDEGIQTYILFKNVGKILASGIKILVQSLGAYWDLTKPDVLDHTDRRMIQNEINRLVLQSVHYIVTKKQPSLWLFLVDFPFASITENARQRCQLLLRSPKKFSVTDLYAIPDEKVADTLKASEPLASQLASVPDTKDATCMLSALSSVVSQSETDLGYFVDEMIRVCFLEEATREHYCKVGSEAVAVLLERSPKLLSSIINFIDRNLDHLDEYAIDILKLSPLNGCVLSKEDVAGKLAKWLINRPLEHPASRIAKSILTSVNWGATGQLWIPQEVHDAAADAIVKAHIVKCKHRNGLISKSYAKAAKMVLKVPDLEQNFDQFCWNVLLRLKFVSKPISSTETVQNDLTAFFIHIAERCLVSAETFLEHGARYLQDLVNASCFHAATVLLIRLVGIVPNKVPILVQNEIIRDCVDRLLHADESHYAVQLLTGADKFPGPVLQMLQAGITYQLNNPMIRSSKDIAIAWLQLITCKKPIEWNNDKPAIHLLGVIVATAIIKDPEELFGFVDIVTDMYTKQLHIWRESSKGVISWFTTQIPPPLITKALLPVSPWASFLLLRVEPRVHNAFFLALYAGFAKHPTRTLEEHAKKAASKTHINLTPDRLDYFRWLELIAAVDNQHPAFGLILQQLAIVMFQRIKVDKSKTICPGAVYSKCSTTEWLLNQVRDKNIPAAEKDADATSFKSYYHAIAQWLRTDAIYNTNFNNYSTVILDYLLQMITSGDRHLWLDFVDKDAVTSRISTDCRLLVLACHLDNMLPTARGSSGLRFGSMTEFLRSLESAERADAASGFPAIPLHQGLAASDSLTLSDCSTPQYVISKFGTYLQDISQASRAFVDAKERINDLNIKYVELFGGLYTQAQQTLLIQLQCGHMFSAKCQRPSSVNVLVTVSQYSTSVAQQMNDNRSKREEEVANVLNLLDMTAIKSAHLEFICRTLFLYALSTNREPSTHFDRVRHSGQAAFYYLIDAVNSQHLMFPAGAAAYESCLQSLGRAFIALQPEQQFTLMRKVLSGLPLNHILIEHFTPHVVPPDQLYQLYNELSEAAHKPPTAAAALALLRCLDIKTAGESMPANQFSKLQSIICYNLMSATDANPELLRISGDHLVHVMFHHFPTNFMSGFSKLLKGLDTTPISPDIFETIAIQLAVDAKLHEHPQSSSPSKYKFNPNEVLECINIVGESLKESRQRLATRMYSVWAPYINIVCRFAEYFMRVYVEGTFNTASPTSVIELGLRNAFELCCTMFGPLLEPVNDAMIAPWNPADQALAEVVVEKFVKLLAWLPHSTYLPPGAESVETLFWEYFSTRLMALQRAGTTHVYQVYEEKIVSLNWQRFWPTLMSLSQMDNLITEGPPEVGPLITEIVVRVSWDQIIQHQQHQPLDAHKAFHSLLLSILTRTSYRPANYARCRASLERLLGHLLHSAQWSFVKADTIKTLSGFIVVNFKRNVFTNPNDVMKAFFSIWRQACFFSSTPTTSASAQFGDLEIIPKQAAYVRADLGMAATEDWSLSDLQRHFREVITKIDLLVTTSDMAFTPLVGEIPYFLATTLKEKQQAPLVTSLCEWLKDHPQSSIVLMLFATTLTMFEKTKPQVGLKIVNSALRAYFSRRTPSTWSEACQWFAFPARSQEWLGVTPKSDHGIKPRFLVLNAFLIYRMSKLTSPKEESILMEWLLAYLQAIKPKYVVPHKEVSFLLCLEKLQRMIVRQYANNVSPGVANTKLDAFLALVKKLHSDEKGVSFFNMLSKFGRKPAYPIKIQYFSQIIFLYNSQQQTSSTQSPRFVNGTPVQNSKLQAIRDLQKDKQYAEFNGVVMPHVMPFFQQPEHFTLAHVGQLYARVAAVLYPNEKALDHLDA</sequence>
<proteinExistence type="inferred from homology"/>
<dbReference type="GO" id="GO:0097352">
    <property type="term" value="P:autophagosome maturation"/>
    <property type="evidence" value="ECO:0007669"/>
    <property type="project" value="TreeGrafter"/>
</dbReference>
<dbReference type="Pfam" id="PF26103">
    <property type="entry name" value="TPR_Epg5"/>
    <property type="match status" value="1"/>
</dbReference>
<dbReference type="Pfam" id="PF26573">
    <property type="entry name" value="TPR_Epg5_2"/>
    <property type="match status" value="1"/>
</dbReference>
<evidence type="ECO:0000256" key="3">
    <source>
        <dbReference type="SAM" id="MobiDB-lite"/>
    </source>
</evidence>
<feature type="region of interest" description="Disordered" evidence="3">
    <location>
        <begin position="1"/>
        <end position="32"/>
    </location>
</feature>
<organism evidence="6 7">
    <name type="scientific">Panagrellus redivivus</name>
    <name type="common">Microworm</name>
    <dbReference type="NCBI Taxonomy" id="6233"/>
    <lineage>
        <taxon>Eukaryota</taxon>
        <taxon>Metazoa</taxon>
        <taxon>Ecdysozoa</taxon>
        <taxon>Nematoda</taxon>
        <taxon>Chromadorea</taxon>
        <taxon>Rhabditida</taxon>
        <taxon>Tylenchina</taxon>
        <taxon>Panagrolaimomorpha</taxon>
        <taxon>Panagrolaimoidea</taxon>
        <taxon>Panagrolaimidae</taxon>
        <taxon>Panagrellus</taxon>
    </lineage>
</organism>
<feature type="compositionally biased region" description="Low complexity" evidence="3">
    <location>
        <begin position="59"/>
        <end position="72"/>
    </location>
</feature>
<name>A0A7E4VFV3_PANRE</name>
<evidence type="ECO:0000313" key="6">
    <source>
        <dbReference type="Proteomes" id="UP000492821"/>
    </source>
</evidence>
<accession>A0A7E4VFV3</accession>
<dbReference type="PANTHER" id="PTHR31139">
    <property type="entry name" value="ECTOPIC P GRANULES PROTEIN 5 HOMOLOG"/>
    <property type="match status" value="1"/>
</dbReference>
<evidence type="ECO:0000259" key="4">
    <source>
        <dbReference type="Pfam" id="PF26103"/>
    </source>
</evidence>
<reference evidence="6" key="1">
    <citation type="journal article" date="2013" name="Genetics">
        <title>The draft genome and transcriptome of Panagrellus redivivus are shaped by the harsh demands of a free-living lifestyle.</title>
        <authorList>
            <person name="Srinivasan J."/>
            <person name="Dillman A.R."/>
            <person name="Macchietto M.G."/>
            <person name="Heikkinen L."/>
            <person name="Lakso M."/>
            <person name="Fracchia K.M."/>
            <person name="Antoshechkin I."/>
            <person name="Mortazavi A."/>
            <person name="Wong G."/>
            <person name="Sternberg P.W."/>
        </authorList>
    </citation>
    <scope>NUCLEOTIDE SEQUENCE [LARGE SCALE GENOMIC DNA]</scope>
    <source>
        <strain evidence="6">MT8872</strain>
    </source>
</reference>
<evidence type="ECO:0000256" key="1">
    <source>
        <dbReference type="ARBA" id="ARBA00010948"/>
    </source>
</evidence>
<dbReference type="InterPro" id="IPR059030">
    <property type="entry name" value="TPR_Epg5_mid"/>
</dbReference>
<feature type="domain" description="Epg5-like central TPR repeats" evidence="4">
    <location>
        <begin position="1536"/>
        <end position="1902"/>
    </location>
</feature>
<feature type="region of interest" description="Disordered" evidence="3">
    <location>
        <begin position="49"/>
        <end position="97"/>
    </location>
</feature>
<dbReference type="GO" id="GO:0005737">
    <property type="term" value="C:cytoplasm"/>
    <property type="evidence" value="ECO:0007669"/>
    <property type="project" value="TreeGrafter"/>
</dbReference>
<dbReference type="InterPro" id="IPR058750">
    <property type="entry name" value="TPR_Epg5"/>
</dbReference>
<keyword evidence="2" id="KW-0072">Autophagy</keyword>
<dbReference type="PANTHER" id="PTHR31139:SF4">
    <property type="entry name" value="ECTOPIC P GRANULES PROTEIN 5 HOMOLOG"/>
    <property type="match status" value="1"/>
</dbReference>